<dbReference type="CDD" id="cd00170">
    <property type="entry name" value="SEC14"/>
    <property type="match status" value="1"/>
</dbReference>
<dbReference type="Pfam" id="PF00650">
    <property type="entry name" value="CRAL_TRIO"/>
    <property type="match status" value="1"/>
</dbReference>
<dbReference type="PANTHER" id="PTHR47041">
    <property type="entry name" value="SEC14 CYTOSOLIC FACTOR FAMILY PROTEIN / PHOSPHOGLYCERIDE TRANSFER FAMILY PROTEIN"/>
    <property type="match status" value="1"/>
</dbReference>
<dbReference type="SUPFAM" id="SSF52087">
    <property type="entry name" value="CRAL/TRIO domain"/>
    <property type="match status" value="1"/>
</dbReference>
<protein>
    <recommendedName>
        <fullName evidence="2">CRAL-TRIO domain-containing protein</fullName>
    </recommendedName>
</protein>
<dbReference type="SMART" id="SM00516">
    <property type="entry name" value="SEC14"/>
    <property type="match status" value="1"/>
</dbReference>
<dbReference type="PROSITE" id="PS50191">
    <property type="entry name" value="CRAL_TRIO"/>
    <property type="match status" value="1"/>
</dbReference>
<keyword evidence="1" id="KW-1133">Transmembrane helix</keyword>
<dbReference type="InterPro" id="IPR036865">
    <property type="entry name" value="CRAL-TRIO_dom_sf"/>
</dbReference>
<accession>A0AAN7LJZ6</accession>
<dbReference type="EMBL" id="JAXQNO010000013">
    <property type="protein sequence ID" value="KAK4786219.1"/>
    <property type="molecule type" value="Genomic_DNA"/>
</dbReference>
<dbReference type="AlphaFoldDB" id="A0AAN7LJZ6"/>
<sequence length="485" mass="54240">MDDQKPGFSRNSETASVIHGKKVPGKSLVASRPKAFSGGAYRHIASLSHHGKGSGVVGNAAFFLLKIAALEGLRRLSKAKCPFVWRGLQALQLLCYPPLKWIRRWALFGGLIKTMQTLSRPLMVLSIATAFSDSDEFVTGSSECTSGSQSYSNVNLEPINVQSAKDSECIIYDEAPPVTPEDWLLRLYKELENQGINLPDRINDDELRRFYVAANGDFSCLLSSVKKTIRWRDAYRILTEEELKMWSNMLFWHGFDAKDRPCLIVQLGRACFSLPLCDRPRFAQAVISQVEYGVLRLVDSNNSQITVLVDCEGLSPYKIPVHMIRSCFSLLQDHYPNRLGCLFVIRLHPVVRVVAQTLIQVLRPSTQEKLRIEGEAYQKVLSEYLQALPAYLGGKCNCEKCRNYGAYATTSLPDGSRRSYPMSNIKNEGSNGSALNHLSYDSAMETEAAFYQVVRTCVISVLMLWLLVALITGLYDHDSSPFSAP</sequence>
<proteinExistence type="predicted"/>
<reference evidence="3 4" key="1">
    <citation type="journal article" date="2023" name="Hortic Res">
        <title>Pangenome of water caltrop reveals structural variations and asymmetric subgenome divergence after allopolyploidization.</title>
        <authorList>
            <person name="Zhang X."/>
            <person name="Chen Y."/>
            <person name="Wang L."/>
            <person name="Yuan Y."/>
            <person name="Fang M."/>
            <person name="Shi L."/>
            <person name="Lu R."/>
            <person name="Comes H.P."/>
            <person name="Ma Y."/>
            <person name="Chen Y."/>
            <person name="Huang G."/>
            <person name="Zhou Y."/>
            <person name="Zheng Z."/>
            <person name="Qiu Y."/>
        </authorList>
    </citation>
    <scope>NUCLEOTIDE SEQUENCE [LARGE SCALE GENOMIC DNA]</scope>
    <source>
        <strain evidence="3">F231</strain>
    </source>
</reference>
<evidence type="ECO:0000313" key="3">
    <source>
        <dbReference type="EMBL" id="KAK4786219.1"/>
    </source>
</evidence>
<keyword evidence="1" id="KW-0812">Transmembrane</keyword>
<keyword evidence="4" id="KW-1185">Reference proteome</keyword>
<organism evidence="3 4">
    <name type="scientific">Trapa natans</name>
    <name type="common">Water chestnut</name>
    <dbReference type="NCBI Taxonomy" id="22666"/>
    <lineage>
        <taxon>Eukaryota</taxon>
        <taxon>Viridiplantae</taxon>
        <taxon>Streptophyta</taxon>
        <taxon>Embryophyta</taxon>
        <taxon>Tracheophyta</taxon>
        <taxon>Spermatophyta</taxon>
        <taxon>Magnoliopsida</taxon>
        <taxon>eudicotyledons</taxon>
        <taxon>Gunneridae</taxon>
        <taxon>Pentapetalae</taxon>
        <taxon>rosids</taxon>
        <taxon>malvids</taxon>
        <taxon>Myrtales</taxon>
        <taxon>Lythraceae</taxon>
        <taxon>Trapa</taxon>
    </lineage>
</organism>
<dbReference type="InterPro" id="IPR001251">
    <property type="entry name" value="CRAL-TRIO_dom"/>
</dbReference>
<feature type="transmembrane region" description="Helical" evidence="1">
    <location>
        <begin position="453"/>
        <end position="475"/>
    </location>
</feature>
<evidence type="ECO:0000259" key="2">
    <source>
        <dbReference type="PROSITE" id="PS50191"/>
    </source>
</evidence>
<dbReference type="PANTHER" id="PTHR47041:SF2">
    <property type="entry name" value="SEC14 CYTOSOLIC FACTOR FAMILY PROTEIN _ PHOSPHOGLYCERIDE TRANSFER FAMILY PROTEIN"/>
    <property type="match status" value="1"/>
</dbReference>
<evidence type="ECO:0000256" key="1">
    <source>
        <dbReference type="SAM" id="Phobius"/>
    </source>
</evidence>
<feature type="domain" description="CRAL-TRIO" evidence="2">
    <location>
        <begin position="240"/>
        <end position="400"/>
    </location>
</feature>
<evidence type="ECO:0000313" key="4">
    <source>
        <dbReference type="Proteomes" id="UP001346149"/>
    </source>
</evidence>
<name>A0AAN7LJZ6_TRANT</name>
<comment type="caution">
    <text evidence="3">The sequence shown here is derived from an EMBL/GenBank/DDBJ whole genome shotgun (WGS) entry which is preliminary data.</text>
</comment>
<dbReference type="Gene3D" id="3.40.525.10">
    <property type="entry name" value="CRAL-TRIO lipid binding domain"/>
    <property type="match status" value="1"/>
</dbReference>
<dbReference type="Proteomes" id="UP001346149">
    <property type="component" value="Unassembled WGS sequence"/>
</dbReference>
<gene>
    <name evidence="3" type="ORF">SAY86_002908</name>
</gene>
<keyword evidence="1" id="KW-0472">Membrane</keyword>